<keyword evidence="1" id="KW-0547">Nucleotide-binding</keyword>
<proteinExistence type="predicted"/>
<dbReference type="EMBL" id="AKAU01000236">
    <property type="protein sequence ID" value="EIM95653.1"/>
    <property type="molecule type" value="Genomic_DNA"/>
</dbReference>
<evidence type="ECO:0000313" key="2">
    <source>
        <dbReference type="Proteomes" id="UP000004980"/>
    </source>
</evidence>
<comment type="caution">
    <text evidence="1">The sequence shown here is derived from an EMBL/GenBank/DDBJ whole genome shotgun (WGS) entry which is preliminary data.</text>
</comment>
<keyword evidence="1" id="KW-0067">ATP-binding</keyword>
<gene>
    <name evidence="1" type="ORF">WQE_38169</name>
</gene>
<sequence length="57" mass="6338">MRFFSTIELVNALEQEKLGGKPGQLATRLMYADLVVLDLCVVPRYVESGGARHSDSR</sequence>
<dbReference type="Proteomes" id="UP000004980">
    <property type="component" value="Unassembled WGS sequence"/>
</dbReference>
<accession>A0ABN0FAV0</accession>
<protein>
    <submittedName>
        <fullName evidence="1">IstB domain-containing protein ATP-binding protein</fullName>
    </submittedName>
</protein>
<evidence type="ECO:0000313" key="1">
    <source>
        <dbReference type="EMBL" id="EIM95653.1"/>
    </source>
</evidence>
<dbReference type="GO" id="GO:0005524">
    <property type="term" value="F:ATP binding"/>
    <property type="evidence" value="ECO:0007669"/>
    <property type="project" value="UniProtKB-KW"/>
</dbReference>
<name>A0ABN0FAV0_9BURK</name>
<organism evidence="1 2">
    <name type="scientific">Paraburkholderia hospita</name>
    <dbReference type="NCBI Taxonomy" id="169430"/>
    <lineage>
        <taxon>Bacteria</taxon>
        <taxon>Pseudomonadati</taxon>
        <taxon>Pseudomonadota</taxon>
        <taxon>Betaproteobacteria</taxon>
        <taxon>Burkholderiales</taxon>
        <taxon>Burkholderiaceae</taxon>
        <taxon>Paraburkholderia</taxon>
    </lineage>
</organism>
<keyword evidence="2" id="KW-1185">Reference proteome</keyword>
<reference evidence="1 2" key="1">
    <citation type="journal article" date="2012" name="J. Bacteriol.">
        <title>Draft Genome Sequence of the Soil Bacterium Burkholderia terrae Strain BS001, Which Interacts with Fungal Surface Structures.</title>
        <authorList>
            <person name="Nazir R."/>
            <person name="Hansen M.A."/>
            <person name="Sorensen S."/>
            <person name="van Elsas J.D."/>
        </authorList>
    </citation>
    <scope>NUCLEOTIDE SEQUENCE [LARGE SCALE GENOMIC DNA]</scope>
    <source>
        <strain evidence="1 2">BS001</strain>
    </source>
</reference>